<dbReference type="RefSeq" id="WP_344825002.1">
    <property type="nucleotide sequence ID" value="NZ_BAABEZ010000022.1"/>
</dbReference>
<dbReference type="InterPro" id="IPR046070">
    <property type="entry name" value="DUF6029"/>
</dbReference>
<dbReference type="Proteomes" id="UP001501410">
    <property type="component" value="Unassembled WGS sequence"/>
</dbReference>
<evidence type="ECO:0000256" key="1">
    <source>
        <dbReference type="SAM" id="SignalP"/>
    </source>
</evidence>
<sequence>MKKILLPALFFAAISGAKAQGGHLSGDLMTNINFFQPDDKIIPANNPLYDKYKSGGEGWLSLRYTQNGFTGFLRVDAFQNSNLKNLTSPVTAFGIGAFNLTKDFNDLSITAGYIYDQIGSGILFRSYEDRGLLIDNALVGLSAKYRITDNIFIKGLAGQQKDNRANVGALYAPVFKAINVEGDFNVGKVHLTPGAAALNRTLDQTAIDELVSEINVAPVANRFIPKYNMYAFTAYNTLTYENLSWYAEAAYKTDEAIRVNGALKNSSGTTLYSTLGWARKGIAVNLTAKRTDNFVMRTSPSLTLLNGMVNWQPVVAVIRPHRLLARYTPASQDASEMAYKADMFIAPSDDYNININYTHTNKLTGESLYRELYIDGEYRGFKKWILGGGVQYMEYNLQVYRTENLPYMFSITPFAEVTYRINENHAIRTEWEYQSTKQDMGSWLYGLVEYTIAPKWSFALSDMYNIKPTAGYDKLHYYNIFAAYTKGPHRFSLAYVKQVAGINCTGGVCRYEPAFSGVRGTITTSF</sequence>
<keyword evidence="3" id="KW-1185">Reference proteome</keyword>
<reference evidence="3" key="1">
    <citation type="journal article" date="2019" name="Int. J. Syst. Evol. Microbiol.">
        <title>The Global Catalogue of Microorganisms (GCM) 10K type strain sequencing project: providing services to taxonomists for standard genome sequencing and annotation.</title>
        <authorList>
            <consortium name="The Broad Institute Genomics Platform"/>
            <consortium name="The Broad Institute Genome Sequencing Center for Infectious Disease"/>
            <person name="Wu L."/>
            <person name="Ma J."/>
        </authorList>
    </citation>
    <scope>NUCLEOTIDE SEQUENCE [LARGE SCALE GENOMIC DNA]</scope>
    <source>
        <strain evidence="3">JCM 31921</strain>
    </source>
</reference>
<organism evidence="2 3">
    <name type="scientific">Rurimicrobium arvi</name>
    <dbReference type="NCBI Taxonomy" id="2049916"/>
    <lineage>
        <taxon>Bacteria</taxon>
        <taxon>Pseudomonadati</taxon>
        <taxon>Bacteroidota</taxon>
        <taxon>Chitinophagia</taxon>
        <taxon>Chitinophagales</taxon>
        <taxon>Chitinophagaceae</taxon>
        <taxon>Rurimicrobium</taxon>
    </lineage>
</organism>
<evidence type="ECO:0000313" key="2">
    <source>
        <dbReference type="EMBL" id="GAA4454154.1"/>
    </source>
</evidence>
<gene>
    <name evidence="2" type="ORF">GCM10023092_15700</name>
</gene>
<name>A0ABP8MQB8_9BACT</name>
<evidence type="ECO:0000313" key="3">
    <source>
        <dbReference type="Proteomes" id="UP001501410"/>
    </source>
</evidence>
<evidence type="ECO:0008006" key="4">
    <source>
        <dbReference type="Google" id="ProtNLM"/>
    </source>
</evidence>
<accession>A0ABP8MQB8</accession>
<dbReference type="Pfam" id="PF19494">
    <property type="entry name" value="DUF6029"/>
    <property type="match status" value="1"/>
</dbReference>
<protein>
    <recommendedName>
        <fullName evidence="4">DUF5723 domain-containing protein</fullName>
    </recommendedName>
</protein>
<dbReference type="EMBL" id="BAABEZ010000022">
    <property type="protein sequence ID" value="GAA4454154.1"/>
    <property type="molecule type" value="Genomic_DNA"/>
</dbReference>
<keyword evidence="1" id="KW-0732">Signal</keyword>
<feature type="chain" id="PRO_5046185204" description="DUF5723 domain-containing protein" evidence="1">
    <location>
        <begin position="20"/>
        <end position="526"/>
    </location>
</feature>
<comment type="caution">
    <text evidence="2">The sequence shown here is derived from an EMBL/GenBank/DDBJ whole genome shotgun (WGS) entry which is preliminary data.</text>
</comment>
<proteinExistence type="predicted"/>
<feature type="signal peptide" evidence="1">
    <location>
        <begin position="1"/>
        <end position="19"/>
    </location>
</feature>